<feature type="transmembrane region" description="Helical" evidence="2">
    <location>
        <begin position="141"/>
        <end position="159"/>
    </location>
</feature>
<feature type="transmembrane region" description="Helical" evidence="2">
    <location>
        <begin position="197"/>
        <end position="217"/>
    </location>
</feature>
<name>A0A1I0QF85_9EURY</name>
<organism evidence="3 4">
    <name type="scientific">Halobacterium jilantaiense</name>
    <dbReference type="NCBI Taxonomy" id="355548"/>
    <lineage>
        <taxon>Archaea</taxon>
        <taxon>Methanobacteriati</taxon>
        <taxon>Methanobacteriota</taxon>
        <taxon>Stenosarchaea group</taxon>
        <taxon>Halobacteria</taxon>
        <taxon>Halobacteriales</taxon>
        <taxon>Halobacteriaceae</taxon>
        <taxon>Halobacterium</taxon>
    </lineage>
</organism>
<protein>
    <submittedName>
        <fullName evidence="3">Uncharacterized protein</fullName>
    </submittedName>
</protein>
<reference evidence="3 4" key="1">
    <citation type="submission" date="2016-10" db="EMBL/GenBank/DDBJ databases">
        <authorList>
            <person name="de Groot N.N."/>
        </authorList>
    </citation>
    <scope>NUCLEOTIDE SEQUENCE [LARGE SCALE GENOMIC DNA]</scope>
    <source>
        <strain evidence="3 4">CGMCC 1.5337</strain>
    </source>
</reference>
<feature type="region of interest" description="Disordered" evidence="1">
    <location>
        <begin position="1"/>
        <end position="23"/>
    </location>
</feature>
<keyword evidence="2" id="KW-0812">Transmembrane</keyword>
<feature type="transmembrane region" description="Helical" evidence="2">
    <location>
        <begin position="66"/>
        <end position="90"/>
    </location>
</feature>
<accession>A0A1I0QF85</accession>
<evidence type="ECO:0000313" key="3">
    <source>
        <dbReference type="EMBL" id="SEW25757.1"/>
    </source>
</evidence>
<feature type="compositionally biased region" description="Polar residues" evidence="1">
    <location>
        <begin position="14"/>
        <end position="23"/>
    </location>
</feature>
<evidence type="ECO:0000256" key="1">
    <source>
        <dbReference type="SAM" id="MobiDB-lite"/>
    </source>
</evidence>
<feature type="transmembrane region" description="Helical" evidence="2">
    <location>
        <begin position="252"/>
        <end position="270"/>
    </location>
</feature>
<dbReference type="EMBL" id="FOJA01000001">
    <property type="protein sequence ID" value="SEW25757.1"/>
    <property type="molecule type" value="Genomic_DNA"/>
</dbReference>
<evidence type="ECO:0000313" key="4">
    <source>
        <dbReference type="Proteomes" id="UP000198518"/>
    </source>
</evidence>
<dbReference type="Proteomes" id="UP000198518">
    <property type="component" value="Unassembled WGS sequence"/>
</dbReference>
<feature type="transmembrane region" description="Helical" evidence="2">
    <location>
        <begin position="39"/>
        <end position="60"/>
    </location>
</feature>
<keyword evidence="4" id="KW-1185">Reference proteome</keyword>
<gene>
    <name evidence="3" type="ORF">SAMN04487945_2555</name>
</gene>
<keyword evidence="2" id="KW-0472">Membrane</keyword>
<keyword evidence="2" id="KW-1133">Transmembrane helix</keyword>
<sequence length="276" mass="29308">MSEAEDAVGHHDGQTTPRSTGTETVRGTIAGLARRANPAFAVGVVLVPVAALAYAATVGGQQLHTYVHVMTGVLWTGIDVFMAAALGPAVGGLAVEDRAKFFRQLTPKTAFLLPSLAGVTIAGGITLALRMNGLFSHAQVWLAIFTAVSLVPTLVLVGWQFDAFDDWRWQAWFGVVALGSGAYLAATLPDFAWTEPVFVVALAVVAVLNVLGFGVLMPGEVRMYREMTSENPDEELIADIGMRNAKLGGVQGAFQLVVVGTMVLIRWRVLGFDALL</sequence>
<feature type="transmembrane region" description="Helical" evidence="2">
    <location>
        <begin position="171"/>
        <end position="191"/>
    </location>
</feature>
<dbReference type="AlphaFoldDB" id="A0A1I0QF85"/>
<proteinExistence type="predicted"/>
<feature type="transmembrane region" description="Helical" evidence="2">
    <location>
        <begin position="111"/>
        <end position="129"/>
    </location>
</feature>
<evidence type="ECO:0000256" key="2">
    <source>
        <dbReference type="SAM" id="Phobius"/>
    </source>
</evidence>